<proteinExistence type="inferred from homology"/>
<dbReference type="FunFam" id="3.30.300.30:FF:000006">
    <property type="entry name" value="Long-chain-fatty-acid--CoA ligase FadD"/>
    <property type="match status" value="1"/>
</dbReference>
<dbReference type="RefSeq" id="WP_130038189.1">
    <property type="nucleotide sequence ID" value="NZ_JACCEV010000001.1"/>
</dbReference>
<keyword evidence="11" id="KW-0472">Membrane</keyword>
<dbReference type="Gene3D" id="3.30.300.30">
    <property type="match status" value="1"/>
</dbReference>
<dbReference type="CDD" id="cd05936">
    <property type="entry name" value="FC-FACS_FadD_like"/>
    <property type="match status" value="1"/>
</dbReference>
<evidence type="ECO:0000256" key="9">
    <source>
        <dbReference type="ARBA" id="ARBA00022842"/>
    </source>
</evidence>
<comment type="subcellular location">
    <subcellularLocation>
        <location evidence="2">Membrane</location>
        <topology evidence="2">Peripheral membrane protein</topology>
    </subcellularLocation>
</comment>
<dbReference type="PANTHER" id="PTHR43767:SF8">
    <property type="entry name" value="LONG-CHAIN-FATTY-ACID--COA LIGASE"/>
    <property type="match status" value="1"/>
</dbReference>
<dbReference type="InterPro" id="IPR042099">
    <property type="entry name" value="ANL_N_sf"/>
</dbReference>
<evidence type="ECO:0000256" key="1">
    <source>
        <dbReference type="ARBA" id="ARBA00001946"/>
    </source>
</evidence>
<reference evidence="17 18" key="1">
    <citation type="submission" date="2020-07" db="EMBL/GenBank/DDBJ databases">
        <title>Taxonomic revisions and descriptions of new bacterial species based on genomic comparisons in the high-G+C-content subgroup of the family Alcaligenaceae.</title>
        <authorList>
            <person name="Szabo A."/>
            <person name="Felfoldi T."/>
        </authorList>
    </citation>
    <scope>NUCLEOTIDE SEQUENCE [LARGE SCALE GENOMIC DNA]</scope>
    <source>
        <strain evidence="17 18">DSM 25667</strain>
    </source>
</reference>
<organism evidence="17 18">
    <name type="scientific">Pollutimonas harenae</name>
    <dbReference type="NCBI Taxonomy" id="657015"/>
    <lineage>
        <taxon>Bacteria</taxon>
        <taxon>Pseudomonadati</taxon>
        <taxon>Pseudomonadota</taxon>
        <taxon>Betaproteobacteria</taxon>
        <taxon>Burkholderiales</taxon>
        <taxon>Alcaligenaceae</taxon>
        <taxon>Pollutimonas</taxon>
    </lineage>
</organism>
<evidence type="ECO:0000313" key="17">
    <source>
        <dbReference type="EMBL" id="NYT84649.1"/>
    </source>
</evidence>
<evidence type="ECO:0000256" key="10">
    <source>
        <dbReference type="ARBA" id="ARBA00023098"/>
    </source>
</evidence>
<evidence type="ECO:0000256" key="7">
    <source>
        <dbReference type="ARBA" id="ARBA00022832"/>
    </source>
</evidence>
<keyword evidence="6" id="KW-0547">Nucleotide-binding</keyword>
<evidence type="ECO:0000256" key="6">
    <source>
        <dbReference type="ARBA" id="ARBA00022741"/>
    </source>
</evidence>
<gene>
    <name evidence="17" type="ORF">H0A62_03445</name>
</gene>
<evidence type="ECO:0000313" key="18">
    <source>
        <dbReference type="Proteomes" id="UP000554144"/>
    </source>
</evidence>
<feature type="domain" description="AMP-binding enzyme C-terminal" evidence="16">
    <location>
        <begin position="471"/>
        <end position="545"/>
    </location>
</feature>
<sequence>MEPIWLDHYPPGIPADISNEAAKYDSLMAMFEESCSRHGQNVAYISMGVKLTYAELDERSRHFAAWLQAHGIKKGDRVALMMPNLLQYPVCLFGVLRMGAVVVNTNPLYTPSELEHQLQDSGAETIIIAENFAHTLQKALPNTSIKTIIKTSVGDMLGTVRGAITNLVVRHVKKLIPTYSLTHTLNLKQVLKEGSRSHYTRPELTQKDIALLQYTGGTTGVAKGAMLTHGNMVANVCQAEAWVDPYLNGSRELIVTALPLYHIFALTANCLTFVKLGASNLLIINPRDIPDFIKSLSRHKFTAITGVNTLFNALLNHPDFAKLNFSSLKLALGGGMAVQEVIAQRWLKVTGKPIAQAYGLTETSPAVTINPLDKTEFNGSIGLPVSSTEISIRNEAGQDLPQGESGEICVRGPQVTPGYWNRPDETRKSFHPDGFLMTGDIGYVDEQGYVYILDRKKDMILVSGFNVYPNEVEAVAMEHPDVREAAAIGVSDEHSGEVVKLFVIRKNNTVTEEELIKFCRNKLTGYKAPKFVQFCKDLPRTNVGKILRRELKEGAQNKAQEG</sequence>
<dbReference type="Gene3D" id="3.40.50.12780">
    <property type="entry name" value="N-terminal domain of ligase-like"/>
    <property type="match status" value="1"/>
</dbReference>
<dbReference type="PANTHER" id="PTHR43767">
    <property type="entry name" value="LONG-CHAIN-FATTY-ACID--COA LIGASE"/>
    <property type="match status" value="1"/>
</dbReference>
<dbReference type="InterPro" id="IPR025110">
    <property type="entry name" value="AMP-bd_C"/>
</dbReference>
<feature type="domain" description="AMP-dependent synthetase/ligase" evidence="15">
    <location>
        <begin position="31"/>
        <end position="420"/>
    </location>
</feature>
<dbReference type="PROSITE" id="PS00455">
    <property type="entry name" value="AMP_BINDING"/>
    <property type="match status" value="1"/>
</dbReference>
<evidence type="ECO:0000256" key="12">
    <source>
        <dbReference type="ARBA" id="ARBA00026121"/>
    </source>
</evidence>
<dbReference type="GO" id="GO:0016020">
    <property type="term" value="C:membrane"/>
    <property type="evidence" value="ECO:0007669"/>
    <property type="project" value="UniProtKB-SubCell"/>
</dbReference>
<dbReference type="OrthoDB" id="9766486at2"/>
<comment type="similarity">
    <text evidence="4">Belongs to the ATP-dependent AMP-binding enzyme family.</text>
</comment>
<keyword evidence="18" id="KW-1185">Reference proteome</keyword>
<keyword evidence="8" id="KW-0067">ATP-binding</keyword>
<dbReference type="SUPFAM" id="SSF56801">
    <property type="entry name" value="Acetyl-CoA synthetase-like"/>
    <property type="match status" value="1"/>
</dbReference>
<name>A0A853GZ11_9BURK</name>
<dbReference type="FunFam" id="3.40.50.12780:FF:000003">
    <property type="entry name" value="Long-chain-fatty-acid--CoA ligase FadD"/>
    <property type="match status" value="1"/>
</dbReference>
<evidence type="ECO:0000256" key="4">
    <source>
        <dbReference type="ARBA" id="ARBA00006432"/>
    </source>
</evidence>
<accession>A0A853GZ11</accession>
<dbReference type="GO" id="GO:0005524">
    <property type="term" value="F:ATP binding"/>
    <property type="evidence" value="ECO:0007669"/>
    <property type="project" value="UniProtKB-KW"/>
</dbReference>
<comment type="caution">
    <text evidence="17">The sequence shown here is derived from an EMBL/GenBank/DDBJ whole genome shotgun (WGS) entry which is preliminary data.</text>
</comment>
<evidence type="ECO:0000259" key="16">
    <source>
        <dbReference type="Pfam" id="PF13193"/>
    </source>
</evidence>
<keyword evidence="7" id="KW-0276">Fatty acid metabolism</keyword>
<comment type="pathway">
    <text evidence="3">Lipid metabolism; fatty acid beta-oxidation.</text>
</comment>
<evidence type="ECO:0000256" key="3">
    <source>
        <dbReference type="ARBA" id="ARBA00005005"/>
    </source>
</evidence>
<evidence type="ECO:0000256" key="11">
    <source>
        <dbReference type="ARBA" id="ARBA00023136"/>
    </source>
</evidence>
<dbReference type="InterPro" id="IPR000873">
    <property type="entry name" value="AMP-dep_synth/lig_dom"/>
</dbReference>
<evidence type="ECO:0000256" key="8">
    <source>
        <dbReference type="ARBA" id="ARBA00022840"/>
    </source>
</evidence>
<dbReference type="Proteomes" id="UP000554144">
    <property type="component" value="Unassembled WGS sequence"/>
</dbReference>
<dbReference type="GO" id="GO:0004467">
    <property type="term" value="F:long-chain fatty acid-CoA ligase activity"/>
    <property type="evidence" value="ECO:0007669"/>
    <property type="project" value="UniProtKB-EC"/>
</dbReference>
<dbReference type="InterPro" id="IPR045851">
    <property type="entry name" value="AMP-bd_C_sf"/>
</dbReference>
<comment type="cofactor">
    <cofactor evidence="1">
        <name>Mg(2+)</name>
        <dbReference type="ChEBI" id="CHEBI:18420"/>
    </cofactor>
</comment>
<keyword evidence="5" id="KW-0436">Ligase</keyword>
<keyword evidence="9" id="KW-0460">Magnesium</keyword>
<dbReference type="InterPro" id="IPR020845">
    <property type="entry name" value="AMP-binding_CS"/>
</dbReference>
<dbReference type="Pfam" id="PF00501">
    <property type="entry name" value="AMP-binding"/>
    <property type="match status" value="1"/>
</dbReference>
<evidence type="ECO:0000259" key="15">
    <source>
        <dbReference type="Pfam" id="PF00501"/>
    </source>
</evidence>
<evidence type="ECO:0000256" key="13">
    <source>
        <dbReference type="ARBA" id="ARBA00039545"/>
    </source>
</evidence>
<dbReference type="InterPro" id="IPR050237">
    <property type="entry name" value="ATP-dep_AMP-bd_enzyme"/>
</dbReference>
<evidence type="ECO:0000256" key="14">
    <source>
        <dbReference type="ARBA" id="ARBA00042773"/>
    </source>
</evidence>
<evidence type="ECO:0000256" key="2">
    <source>
        <dbReference type="ARBA" id="ARBA00004170"/>
    </source>
</evidence>
<dbReference type="AlphaFoldDB" id="A0A853GZ11"/>
<dbReference type="EC" id="6.2.1.3" evidence="12"/>
<keyword evidence="10" id="KW-0443">Lipid metabolism</keyword>
<evidence type="ECO:0000256" key="5">
    <source>
        <dbReference type="ARBA" id="ARBA00022598"/>
    </source>
</evidence>
<dbReference type="EMBL" id="JACCEV010000001">
    <property type="protein sequence ID" value="NYT84649.1"/>
    <property type="molecule type" value="Genomic_DNA"/>
</dbReference>
<dbReference type="Pfam" id="PF13193">
    <property type="entry name" value="AMP-binding_C"/>
    <property type="match status" value="1"/>
</dbReference>
<protein>
    <recommendedName>
        <fullName evidence="13">Long-chain-fatty-acid--CoA ligase</fullName>
        <ecNumber evidence="12">6.2.1.3</ecNumber>
    </recommendedName>
    <alternativeName>
        <fullName evidence="14">Long-chain acyl-CoA synthetase</fullName>
    </alternativeName>
</protein>